<keyword evidence="9 13" id="KW-0560">Oxidoreductase</keyword>
<evidence type="ECO:0000313" key="15">
    <source>
        <dbReference type="Proteomes" id="UP000000304"/>
    </source>
</evidence>
<comment type="subcellular location">
    <subcellularLocation>
        <location evidence="3">Endoplasmic reticulum membrane</location>
        <topology evidence="3">Peripheral membrane protein</topology>
    </subcellularLocation>
    <subcellularLocation>
        <location evidence="2">Microsome membrane</location>
        <topology evidence="2">Peripheral membrane protein</topology>
    </subcellularLocation>
</comment>
<dbReference type="EMBL" id="CH982210">
    <property type="protein sequence ID" value="EDX15541.1"/>
    <property type="molecule type" value="Genomic_DNA"/>
</dbReference>
<dbReference type="PANTHER" id="PTHR24292">
    <property type="entry name" value="CYTOCHROME P450"/>
    <property type="match status" value="1"/>
</dbReference>
<dbReference type="PROSITE" id="PS00086">
    <property type="entry name" value="CYTOCHROME_P450"/>
    <property type="match status" value="1"/>
</dbReference>
<keyword evidence="11 13" id="KW-0503">Monooxygenase</keyword>
<dbReference type="Proteomes" id="UP000000304">
    <property type="component" value="Unassembled WGS sequence"/>
</dbReference>
<dbReference type="GO" id="GO:0046680">
    <property type="term" value="P:response to DDT"/>
    <property type="evidence" value="ECO:0007669"/>
    <property type="project" value="TreeGrafter"/>
</dbReference>
<evidence type="ECO:0000256" key="2">
    <source>
        <dbReference type="ARBA" id="ARBA00004174"/>
    </source>
</evidence>
<dbReference type="PhylomeDB" id="B4NSG3"/>
<keyword evidence="12" id="KW-0472">Membrane</keyword>
<keyword evidence="15" id="KW-1185">Reference proteome</keyword>
<keyword evidence="10 13" id="KW-0408">Iron</keyword>
<evidence type="ECO:0000256" key="5">
    <source>
        <dbReference type="ARBA" id="ARBA00022617"/>
    </source>
</evidence>
<organism evidence="14 15">
    <name type="scientific">Drosophila simulans</name>
    <name type="common">Fruit fly</name>
    <dbReference type="NCBI Taxonomy" id="7240"/>
    <lineage>
        <taxon>Eukaryota</taxon>
        <taxon>Metazoa</taxon>
        <taxon>Ecdysozoa</taxon>
        <taxon>Arthropoda</taxon>
        <taxon>Hexapoda</taxon>
        <taxon>Insecta</taxon>
        <taxon>Pterygota</taxon>
        <taxon>Neoptera</taxon>
        <taxon>Endopterygota</taxon>
        <taxon>Diptera</taxon>
        <taxon>Brachycera</taxon>
        <taxon>Muscomorpha</taxon>
        <taxon>Ephydroidea</taxon>
        <taxon>Drosophilidae</taxon>
        <taxon>Drosophila</taxon>
        <taxon>Sophophora</taxon>
    </lineage>
</organism>
<keyword evidence="5 13" id="KW-0349">Heme</keyword>
<evidence type="ECO:0000256" key="4">
    <source>
        <dbReference type="ARBA" id="ARBA00010617"/>
    </source>
</evidence>
<evidence type="ECO:0000256" key="10">
    <source>
        <dbReference type="ARBA" id="ARBA00023004"/>
    </source>
</evidence>
<dbReference type="InterPro" id="IPR001128">
    <property type="entry name" value="Cyt_P450"/>
</dbReference>
<dbReference type="SUPFAM" id="SSF48264">
    <property type="entry name" value="Cytochrome P450"/>
    <property type="match status" value="1"/>
</dbReference>
<evidence type="ECO:0000256" key="3">
    <source>
        <dbReference type="ARBA" id="ARBA00004406"/>
    </source>
</evidence>
<dbReference type="Gene3D" id="1.10.630.10">
    <property type="entry name" value="Cytochrome P450"/>
    <property type="match status" value="1"/>
</dbReference>
<dbReference type="GO" id="GO:0016705">
    <property type="term" value="F:oxidoreductase activity, acting on paired donors, with incorporation or reduction of molecular oxygen"/>
    <property type="evidence" value="ECO:0007669"/>
    <property type="project" value="InterPro"/>
</dbReference>
<dbReference type="Pfam" id="PF00067">
    <property type="entry name" value="p450"/>
    <property type="match status" value="1"/>
</dbReference>
<keyword evidence="7" id="KW-0256">Endoplasmic reticulum</keyword>
<name>B4NSG3_DROSI</name>
<comment type="similarity">
    <text evidence="4 13">Belongs to the cytochrome P450 family.</text>
</comment>
<dbReference type="GO" id="GO:0046701">
    <property type="term" value="P:insecticide catabolic process"/>
    <property type="evidence" value="ECO:0007669"/>
    <property type="project" value="TreeGrafter"/>
</dbReference>
<dbReference type="STRING" id="7240.B4NSG3"/>
<sequence>MAYQPFGFGPHNCIGSRIGLLQSKLGRVSLLKNHSVRSCEATMKDMKFDPKGFVLQADGGIHLEVVNDRLYEQSAPSIQ</sequence>
<protein>
    <submittedName>
        <fullName evidence="14">GD15406</fullName>
    </submittedName>
</protein>
<dbReference type="HOGENOM" id="CLU_2608611_0_0_1"/>
<dbReference type="AlphaFoldDB" id="B4NSG3"/>
<evidence type="ECO:0000256" key="12">
    <source>
        <dbReference type="ARBA" id="ARBA00023136"/>
    </source>
</evidence>
<dbReference type="InterPro" id="IPR017972">
    <property type="entry name" value="Cyt_P450_CS"/>
</dbReference>
<comment type="cofactor">
    <cofactor evidence="1">
        <name>heme</name>
        <dbReference type="ChEBI" id="CHEBI:30413"/>
    </cofactor>
</comment>
<dbReference type="GO" id="GO:0005789">
    <property type="term" value="C:endoplasmic reticulum membrane"/>
    <property type="evidence" value="ECO:0007669"/>
    <property type="project" value="UniProtKB-SubCell"/>
</dbReference>
<dbReference type="GO" id="GO:0004497">
    <property type="term" value="F:monooxygenase activity"/>
    <property type="evidence" value="ECO:0007669"/>
    <property type="project" value="UniProtKB-KW"/>
</dbReference>
<evidence type="ECO:0000256" key="13">
    <source>
        <dbReference type="RuleBase" id="RU000461"/>
    </source>
</evidence>
<evidence type="ECO:0000313" key="14">
    <source>
        <dbReference type="EMBL" id="EDX15541.1"/>
    </source>
</evidence>
<evidence type="ECO:0000256" key="9">
    <source>
        <dbReference type="ARBA" id="ARBA00023002"/>
    </source>
</evidence>
<evidence type="ECO:0000256" key="11">
    <source>
        <dbReference type="ARBA" id="ARBA00023033"/>
    </source>
</evidence>
<dbReference type="PANTHER" id="PTHR24292:SF45">
    <property type="entry name" value="CYTOCHROME P450 6G1-RELATED"/>
    <property type="match status" value="1"/>
</dbReference>
<evidence type="ECO:0000256" key="6">
    <source>
        <dbReference type="ARBA" id="ARBA00022723"/>
    </source>
</evidence>
<dbReference type="GO" id="GO:0020037">
    <property type="term" value="F:heme binding"/>
    <property type="evidence" value="ECO:0007669"/>
    <property type="project" value="InterPro"/>
</dbReference>
<dbReference type="InterPro" id="IPR036396">
    <property type="entry name" value="Cyt_P450_sf"/>
</dbReference>
<evidence type="ECO:0000256" key="8">
    <source>
        <dbReference type="ARBA" id="ARBA00022848"/>
    </source>
</evidence>
<evidence type="ECO:0000256" key="7">
    <source>
        <dbReference type="ARBA" id="ARBA00022824"/>
    </source>
</evidence>
<keyword evidence="6 13" id="KW-0479">Metal-binding</keyword>
<keyword evidence="8" id="KW-0492">Microsome</keyword>
<reference evidence="14 15" key="1">
    <citation type="journal article" date="2007" name="Nature">
        <title>Evolution of genes and genomes on the Drosophila phylogeny.</title>
        <authorList>
            <consortium name="Drosophila 12 Genomes Consortium"/>
            <person name="Clark A.G."/>
            <person name="Eisen M.B."/>
            <person name="Smith D.R."/>
            <person name="Bergman C.M."/>
            <person name="Oliver B."/>
            <person name="Markow T.A."/>
            <person name="Kaufman T.C."/>
            <person name="Kellis M."/>
            <person name="Gelbart W."/>
            <person name="Iyer V.N."/>
            <person name="Pollard D.A."/>
            <person name="Sackton T.B."/>
            <person name="Larracuente A.M."/>
            <person name="Singh N.D."/>
            <person name="Abad J.P."/>
            <person name="Abt D.N."/>
            <person name="Adryan B."/>
            <person name="Aguade M."/>
            <person name="Akashi H."/>
            <person name="Anderson W.W."/>
            <person name="Aquadro C.F."/>
            <person name="Ardell D.H."/>
            <person name="Arguello R."/>
            <person name="Artieri C.G."/>
            <person name="Barbash D.A."/>
            <person name="Barker D."/>
            <person name="Barsanti P."/>
            <person name="Batterham P."/>
            <person name="Batzoglou S."/>
            <person name="Begun D."/>
            <person name="Bhutkar A."/>
            <person name="Blanco E."/>
            <person name="Bosak S.A."/>
            <person name="Bradley R.K."/>
            <person name="Brand A.D."/>
            <person name="Brent M.R."/>
            <person name="Brooks A.N."/>
            <person name="Brown R.H."/>
            <person name="Butlin R.K."/>
            <person name="Caggese C."/>
            <person name="Calvi B.R."/>
            <person name="Bernardo de Carvalho A."/>
            <person name="Caspi A."/>
            <person name="Castrezana S."/>
            <person name="Celniker S.E."/>
            <person name="Chang J.L."/>
            <person name="Chapple C."/>
            <person name="Chatterji S."/>
            <person name="Chinwalla A."/>
            <person name="Civetta A."/>
            <person name="Clifton S.W."/>
            <person name="Comeron J.M."/>
            <person name="Costello J.C."/>
            <person name="Coyne J.A."/>
            <person name="Daub J."/>
            <person name="David R.G."/>
            <person name="Delcher A.L."/>
            <person name="Delehaunty K."/>
            <person name="Do C.B."/>
            <person name="Ebling H."/>
            <person name="Edwards K."/>
            <person name="Eickbush T."/>
            <person name="Evans J.D."/>
            <person name="Filipski A."/>
            <person name="Findeiss S."/>
            <person name="Freyhult E."/>
            <person name="Fulton L."/>
            <person name="Fulton R."/>
            <person name="Garcia A.C."/>
            <person name="Gardiner A."/>
            <person name="Garfield D.A."/>
            <person name="Garvin B.E."/>
            <person name="Gibson G."/>
            <person name="Gilbert D."/>
            <person name="Gnerre S."/>
            <person name="Godfrey J."/>
            <person name="Good R."/>
            <person name="Gotea V."/>
            <person name="Gravely B."/>
            <person name="Greenberg A.J."/>
            <person name="Griffiths-Jones S."/>
            <person name="Gross S."/>
            <person name="Guigo R."/>
            <person name="Gustafson E.A."/>
            <person name="Haerty W."/>
            <person name="Hahn M.W."/>
            <person name="Halligan D.L."/>
            <person name="Halpern A.L."/>
            <person name="Halter G.M."/>
            <person name="Han M.V."/>
            <person name="Heger A."/>
            <person name="Hillier L."/>
            <person name="Hinrichs A.S."/>
            <person name="Holmes I."/>
            <person name="Hoskins R.A."/>
            <person name="Hubisz M.J."/>
            <person name="Hultmark D."/>
            <person name="Huntley M.A."/>
            <person name="Jaffe D.B."/>
            <person name="Jagadeeshan S."/>
            <person name="Jeck W.R."/>
            <person name="Johnson J."/>
            <person name="Jones C.D."/>
            <person name="Jordan W.C."/>
            <person name="Karpen G.H."/>
            <person name="Kataoka E."/>
            <person name="Keightley P.D."/>
            <person name="Kheradpour P."/>
            <person name="Kirkness E.F."/>
            <person name="Koerich L.B."/>
            <person name="Kristiansen K."/>
            <person name="Kudrna D."/>
            <person name="Kulathinal R.J."/>
            <person name="Kumar S."/>
            <person name="Kwok R."/>
            <person name="Lander E."/>
            <person name="Langley C.H."/>
            <person name="Lapoint R."/>
            <person name="Lazzaro B.P."/>
            <person name="Lee S.J."/>
            <person name="Levesque L."/>
            <person name="Li R."/>
            <person name="Lin C.F."/>
            <person name="Lin M.F."/>
            <person name="Lindblad-Toh K."/>
            <person name="Llopart A."/>
            <person name="Long M."/>
            <person name="Low L."/>
            <person name="Lozovsky E."/>
            <person name="Lu J."/>
            <person name="Luo M."/>
            <person name="Machado C.A."/>
            <person name="Makalowski W."/>
            <person name="Marzo M."/>
            <person name="Matsuda M."/>
            <person name="Matzkin L."/>
            <person name="McAllister B."/>
            <person name="McBride C.S."/>
            <person name="McKernan B."/>
            <person name="McKernan K."/>
            <person name="Mendez-Lago M."/>
            <person name="Minx P."/>
            <person name="Mollenhauer M.U."/>
            <person name="Montooth K."/>
            <person name="Mount S.M."/>
            <person name="Mu X."/>
            <person name="Myers E."/>
            <person name="Negre B."/>
            <person name="Newfeld S."/>
            <person name="Nielsen R."/>
            <person name="Noor M.A."/>
            <person name="O'Grady P."/>
            <person name="Pachter L."/>
            <person name="Papaceit M."/>
            <person name="Parisi M.J."/>
            <person name="Parisi M."/>
            <person name="Parts L."/>
            <person name="Pedersen J.S."/>
            <person name="Pesole G."/>
            <person name="Phillippy A.M."/>
            <person name="Ponting C.P."/>
            <person name="Pop M."/>
            <person name="Porcelli D."/>
            <person name="Powell J.R."/>
            <person name="Prohaska S."/>
            <person name="Pruitt K."/>
            <person name="Puig M."/>
            <person name="Quesneville H."/>
            <person name="Ram K.R."/>
            <person name="Rand D."/>
            <person name="Rasmussen M.D."/>
            <person name="Reed L.K."/>
            <person name="Reenan R."/>
            <person name="Reily A."/>
            <person name="Remington K.A."/>
            <person name="Rieger T.T."/>
            <person name="Ritchie M.G."/>
            <person name="Robin C."/>
            <person name="Rogers Y.H."/>
            <person name="Rohde C."/>
            <person name="Rozas J."/>
            <person name="Rubenfield M.J."/>
            <person name="Ruiz A."/>
            <person name="Russo S."/>
            <person name="Salzberg S.L."/>
            <person name="Sanchez-Gracia A."/>
            <person name="Saranga D.J."/>
            <person name="Sato H."/>
            <person name="Schaeffer S.W."/>
            <person name="Schatz M.C."/>
            <person name="Schlenke T."/>
            <person name="Schwartz R."/>
            <person name="Segarra C."/>
            <person name="Singh R.S."/>
            <person name="Sirot L."/>
            <person name="Sirota M."/>
            <person name="Sisneros N.B."/>
            <person name="Smith C.D."/>
            <person name="Smith T.F."/>
            <person name="Spieth J."/>
            <person name="Stage D.E."/>
            <person name="Stark A."/>
            <person name="Stephan W."/>
            <person name="Strausberg R.L."/>
            <person name="Strempel S."/>
            <person name="Sturgill D."/>
            <person name="Sutton G."/>
            <person name="Sutton G.G."/>
            <person name="Tao W."/>
            <person name="Teichmann S."/>
            <person name="Tobari Y.N."/>
            <person name="Tomimura Y."/>
            <person name="Tsolas J.M."/>
            <person name="Valente V.L."/>
            <person name="Venter E."/>
            <person name="Venter J.C."/>
            <person name="Vicario S."/>
            <person name="Vieira F.G."/>
            <person name="Vilella A.J."/>
            <person name="Villasante A."/>
            <person name="Walenz B."/>
            <person name="Wang J."/>
            <person name="Wasserman M."/>
            <person name="Watts T."/>
            <person name="Wilson D."/>
            <person name="Wilson R.K."/>
            <person name="Wing R.A."/>
            <person name="Wolfner M.F."/>
            <person name="Wong A."/>
            <person name="Wong G.K."/>
            <person name="Wu C.I."/>
            <person name="Wu G."/>
            <person name="Yamamoto D."/>
            <person name="Yang H.P."/>
            <person name="Yang S.P."/>
            <person name="Yorke J.A."/>
            <person name="Yoshida K."/>
            <person name="Zdobnov E."/>
            <person name="Zhang P."/>
            <person name="Zhang Y."/>
            <person name="Zimin A.V."/>
            <person name="Baldwin J."/>
            <person name="Abdouelleil A."/>
            <person name="Abdulkadir J."/>
            <person name="Abebe A."/>
            <person name="Abera B."/>
            <person name="Abreu J."/>
            <person name="Acer S.C."/>
            <person name="Aftuck L."/>
            <person name="Alexander A."/>
            <person name="An P."/>
            <person name="Anderson E."/>
            <person name="Anderson S."/>
            <person name="Arachi H."/>
            <person name="Azer M."/>
            <person name="Bachantsang P."/>
            <person name="Barry A."/>
            <person name="Bayul T."/>
            <person name="Berlin A."/>
            <person name="Bessette D."/>
            <person name="Bloom T."/>
            <person name="Blye J."/>
            <person name="Boguslavskiy L."/>
            <person name="Bonnet C."/>
            <person name="Boukhgalter B."/>
            <person name="Bourzgui I."/>
            <person name="Brown A."/>
            <person name="Cahill P."/>
            <person name="Channer S."/>
            <person name="Cheshatsang Y."/>
            <person name="Chuda L."/>
            <person name="Citroen M."/>
            <person name="Collymore A."/>
            <person name="Cooke P."/>
            <person name="Costello M."/>
            <person name="D'Aco K."/>
            <person name="Daza R."/>
            <person name="De Haan G."/>
            <person name="DeGray S."/>
            <person name="DeMaso C."/>
            <person name="Dhargay N."/>
            <person name="Dooley K."/>
            <person name="Dooley E."/>
            <person name="Doricent M."/>
            <person name="Dorje P."/>
            <person name="Dorjee K."/>
            <person name="Dupes A."/>
            <person name="Elong R."/>
            <person name="Falk J."/>
            <person name="Farina A."/>
            <person name="Faro S."/>
            <person name="Ferguson D."/>
            <person name="Fisher S."/>
            <person name="Foley C.D."/>
            <person name="Franke A."/>
            <person name="Friedrich D."/>
            <person name="Gadbois L."/>
            <person name="Gearin G."/>
            <person name="Gearin C.R."/>
            <person name="Giannoukos G."/>
            <person name="Goode T."/>
            <person name="Graham J."/>
            <person name="Grandbois E."/>
            <person name="Grewal S."/>
            <person name="Gyaltsen K."/>
            <person name="Hafez N."/>
            <person name="Hagos B."/>
            <person name="Hall J."/>
            <person name="Henson C."/>
            <person name="Hollinger A."/>
            <person name="Honan T."/>
            <person name="Huard M.D."/>
            <person name="Hughes L."/>
            <person name="Hurhula B."/>
            <person name="Husby M.E."/>
            <person name="Kamat A."/>
            <person name="Kanga B."/>
            <person name="Kashin S."/>
            <person name="Khazanovich D."/>
            <person name="Kisner P."/>
            <person name="Lance K."/>
            <person name="Lara M."/>
            <person name="Lee W."/>
            <person name="Lennon N."/>
            <person name="Letendre F."/>
            <person name="LeVine R."/>
            <person name="Lipovsky A."/>
            <person name="Liu X."/>
            <person name="Liu J."/>
            <person name="Liu S."/>
            <person name="Lokyitsang T."/>
            <person name="Lokyitsang Y."/>
            <person name="Lubonja R."/>
            <person name="Lui A."/>
            <person name="MacDonald P."/>
            <person name="Magnisalis V."/>
            <person name="Maru K."/>
            <person name="Matthews C."/>
            <person name="McCusker W."/>
            <person name="McDonough S."/>
            <person name="Mehta T."/>
            <person name="Meldrim J."/>
            <person name="Meneus L."/>
            <person name="Mihai O."/>
            <person name="Mihalev A."/>
            <person name="Mihova T."/>
            <person name="Mittelman R."/>
            <person name="Mlenga V."/>
            <person name="Montmayeur A."/>
            <person name="Mulrain L."/>
            <person name="Navidi A."/>
            <person name="Naylor J."/>
            <person name="Negash T."/>
            <person name="Nguyen T."/>
            <person name="Nguyen N."/>
            <person name="Nicol R."/>
            <person name="Norbu C."/>
            <person name="Norbu N."/>
            <person name="Novod N."/>
            <person name="O'Neill B."/>
            <person name="Osman S."/>
            <person name="Markiewicz E."/>
            <person name="Oyono O.L."/>
            <person name="Patti C."/>
            <person name="Phunkhang P."/>
            <person name="Pierre F."/>
            <person name="Priest M."/>
            <person name="Raghuraman S."/>
            <person name="Rege F."/>
            <person name="Reyes R."/>
            <person name="Rise C."/>
            <person name="Rogov P."/>
            <person name="Ross K."/>
            <person name="Ryan E."/>
            <person name="Settipalli S."/>
            <person name="Shea T."/>
            <person name="Sherpa N."/>
            <person name="Shi L."/>
            <person name="Shih D."/>
            <person name="Sparrow T."/>
            <person name="Spaulding J."/>
            <person name="Stalker J."/>
            <person name="Stange-Thomann N."/>
            <person name="Stavropoulos S."/>
            <person name="Stone C."/>
            <person name="Strader C."/>
            <person name="Tesfaye S."/>
            <person name="Thomson T."/>
            <person name="Thoulutsang Y."/>
            <person name="Thoulutsang D."/>
            <person name="Topham K."/>
            <person name="Topping I."/>
            <person name="Tsamla T."/>
            <person name="Vassiliev H."/>
            <person name="Vo A."/>
            <person name="Wangchuk T."/>
            <person name="Wangdi T."/>
            <person name="Weiand M."/>
            <person name="Wilkinson J."/>
            <person name="Wilson A."/>
            <person name="Yadav S."/>
            <person name="Young G."/>
            <person name="Yu Q."/>
            <person name="Zembek L."/>
            <person name="Zhong D."/>
            <person name="Zimmer A."/>
            <person name="Zwirko Z."/>
            <person name="Jaffe D.B."/>
            <person name="Alvarez P."/>
            <person name="Brockman W."/>
            <person name="Butler J."/>
            <person name="Chin C."/>
            <person name="Gnerre S."/>
            <person name="Grabherr M."/>
            <person name="Kleber M."/>
            <person name="Mauceli E."/>
            <person name="MacCallum I."/>
        </authorList>
    </citation>
    <scope>NUCLEOTIDE SEQUENCE [LARGE SCALE GENOMIC DNA]</scope>
    <source>
        <strain evidence="15">white501</strain>
    </source>
</reference>
<dbReference type="InterPro" id="IPR050476">
    <property type="entry name" value="Insect_CytP450_Detox"/>
</dbReference>
<accession>B4NSG3</accession>
<gene>
    <name evidence="14" type="primary">Dsim\GD15406</name>
    <name evidence="14" type="ORF">Dsim_GD15406</name>
</gene>
<dbReference type="GO" id="GO:0005506">
    <property type="term" value="F:iron ion binding"/>
    <property type="evidence" value="ECO:0007669"/>
    <property type="project" value="InterPro"/>
</dbReference>
<proteinExistence type="inferred from homology"/>
<evidence type="ECO:0000256" key="1">
    <source>
        <dbReference type="ARBA" id="ARBA00001971"/>
    </source>
</evidence>